<keyword evidence="7" id="KW-1185">Reference proteome</keyword>
<keyword evidence="2" id="KW-0805">Transcription regulation</keyword>
<sequence length="302" mass="32662">MVVFSRFTGYFVAVAQFGSIRKAAEALHVSASAIDRQILQAEAEIGTPLFERLAHGLRPTAAGEIFLKEVRGWQKAYRRARVQVDDLKGLKRGHVEVAIIDALTEGMVADAIGRLTADHPGLTVGIQVLDNEDIARSVAAGDVDFGLLLQSASTTDLEIRATAAAPLGVAFPPGHPLQASSAVRVSHTLDFKPILPGPPLVISEQVHALYRRQGMDATAFMSCNNTQMIRSLVRQGVGVGVLCWLDVAADVAHGRLDFRPLRDMKLAPLTLQLCVAARRQLSHGAREAIRYLEAGMADEAYR</sequence>
<dbReference type="Pfam" id="PF00126">
    <property type="entry name" value="HTH_1"/>
    <property type="match status" value="1"/>
</dbReference>
<dbReference type="Gene3D" id="3.40.190.290">
    <property type="match status" value="1"/>
</dbReference>
<dbReference type="InterPro" id="IPR050950">
    <property type="entry name" value="HTH-type_LysR_regulators"/>
</dbReference>
<dbReference type="EMBL" id="JAPMXC010000001">
    <property type="protein sequence ID" value="MCY0386242.1"/>
    <property type="molecule type" value="Genomic_DNA"/>
</dbReference>
<dbReference type="SUPFAM" id="SSF46785">
    <property type="entry name" value="Winged helix' DNA-binding domain"/>
    <property type="match status" value="1"/>
</dbReference>
<comment type="similarity">
    <text evidence="1">Belongs to the LysR transcriptional regulatory family.</text>
</comment>
<dbReference type="Pfam" id="PF03466">
    <property type="entry name" value="LysR_substrate"/>
    <property type="match status" value="1"/>
</dbReference>
<keyword evidence="3" id="KW-0238">DNA-binding</keyword>
<evidence type="ECO:0000256" key="3">
    <source>
        <dbReference type="ARBA" id="ARBA00023125"/>
    </source>
</evidence>
<dbReference type="InterPro" id="IPR005119">
    <property type="entry name" value="LysR_subst-bd"/>
</dbReference>
<evidence type="ECO:0000313" key="6">
    <source>
        <dbReference type="EMBL" id="MCY0386242.1"/>
    </source>
</evidence>
<proteinExistence type="inferred from homology"/>
<accession>A0ABT3ZIJ7</accession>
<gene>
    <name evidence="6" type="ORF">OVY01_03060</name>
</gene>
<protein>
    <submittedName>
        <fullName evidence="6">LysR family transcriptional regulator</fullName>
    </submittedName>
</protein>
<dbReference type="Proteomes" id="UP001082899">
    <property type="component" value="Unassembled WGS sequence"/>
</dbReference>
<feature type="domain" description="HTH lysR-type" evidence="5">
    <location>
        <begin position="10"/>
        <end position="60"/>
    </location>
</feature>
<dbReference type="PANTHER" id="PTHR30419:SF8">
    <property type="entry name" value="NITROGEN ASSIMILATION TRANSCRIPTIONAL ACTIVATOR-RELATED"/>
    <property type="match status" value="1"/>
</dbReference>
<dbReference type="InterPro" id="IPR036388">
    <property type="entry name" value="WH-like_DNA-bd_sf"/>
</dbReference>
<dbReference type="SUPFAM" id="SSF53850">
    <property type="entry name" value="Periplasmic binding protein-like II"/>
    <property type="match status" value="1"/>
</dbReference>
<comment type="caution">
    <text evidence="6">The sequence shown here is derived from an EMBL/GenBank/DDBJ whole genome shotgun (WGS) entry which is preliminary data.</text>
</comment>
<dbReference type="InterPro" id="IPR000847">
    <property type="entry name" value="LysR_HTH_N"/>
</dbReference>
<dbReference type="Gene3D" id="1.10.10.10">
    <property type="entry name" value="Winged helix-like DNA-binding domain superfamily/Winged helix DNA-binding domain"/>
    <property type="match status" value="1"/>
</dbReference>
<evidence type="ECO:0000313" key="7">
    <source>
        <dbReference type="Proteomes" id="UP001082899"/>
    </source>
</evidence>
<name>A0ABT3ZIJ7_9BURK</name>
<dbReference type="PANTHER" id="PTHR30419">
    <property type="entry name" value="HTH-TYPE TRANSCRIPTIONAL REGULATOR YBHD"/>
    <property type="match status" value="1"/>
</dbReference>
<evidence type="ECO:0000256" key="2">
    <source>
        <dbReference type="ARBA" id="ARBA00023015"/>
    </source>
</evidence>
<evidence type="ECO:0000256" key="4">
    <source>
        <dbReference type="ARBA" id="ARBA00023163"/>
    </source>
</evidence>
<dbReference type="RefSeq" id="WP_267845565.1">
    <property type="nucleotide sequence ID" value="NZ_JAPMXC010000001.1"/>
</dbReference>
<dbReference type="InterPro" id="IPR036390">
    <property type="entry name" value="WH_DNA-bd_sf"/>
</dbReference>
<reference evidence="6" key="1">
    <citation type="submission" date="2022-11" db="EMBL/GenBank/DDBJ databases">
        <title>Robbsia betulipollinis sp. nov., isolated from pollen of birch (Betula pendula).</title>
        <authorList>
            <person name="Shi H."/>
            <person name="Ambika Manirajan B."/>
            <person name="Ratering S."/>
            <person name="Geissler-Plaum R."/>
            <person name="Schnell S."/>
        </authorList>
    </citation>
    <scope>NUCLEOTIDE SEQUENCE</scope>
    <source>
        <strain evidence="6">Bb-Pol-6</strain>
    </source>
</reference>
<dbReference type="PROSITE" id="PS50931">
    <property type="entry name" value="HTH_LYSR"/>
    <property type="match status" value="1"/>
</dbReference>
<evidence type="ECO:0000259" key="5">
    <source>
        <dbReference type="PROSITE" id="PS50931"/>
    </source>
</evidence>
<evidence type="ECO:0000256" key="1">
    <source>
        <dbReference type="ARBA" id="ARBA00009437"/>
    </source>
</evidence>
<organism evidence="6 7">
    <name type="scientific">Robbsia betulipollinis</name>
    <dbReference type="NCBI Taxonomy" id="2981849"/>
    <lineage>
        <taxon>Bacteria</taxon>
        <taxon>Pseudomonadati</taxon>
        <taxon>Pseudomonadota</taxon>
        <taxon>Betaproteobacteria</taxon>
        <taxon>Burkholderiales</taxon>
        <taxon>Burkholderiaceae</taxon>
        <taxon>Robbsia</taxon>
    </lineage>
</organism>
<keyword evidence="4" id="KW-0804">Transcription</keyword>